<accession>A0A9N9GQJ3</accession>
<organism evidence="1 2">
    <name type="scientific">Paraglomus occultum</name>
    <dbReference type="NCBI Taxonomy" id="144539"/>
    <lineage>
        <taxon>Eukaryota</taxon>
        <taxon>Fungi</taxon>
        <taxon>Fungi incertae sedis</taxon>
        <taxon>Mucoromycota</taxon>
        <taxon>Glomeromycotina</taxon>
        <taxon>Glomeromycetes</taxon>
        <taxon>Paraglomerales</taxon>
        <taxon>Paraglomeraceae</taxon>
        <taxon>Paraglomus</taxon>
    </lineage>
</organism>
<keyword evidence="2" id="KW-1185">Reference proteome</keyword>
<protein>
    <submittedName>
        <fullName evidence="1">4107_t:CDS:1</fullName>
    </submittedName>
</protein>
<proteinExistence type="predicted"/>
<reference evidence="1" key="1">
    <citation type="submission" date="2021-06" db="EMBL/GenBank/DDBJ databases">
        <authorList>
            <person name="Kallberg Y."/>
            <person name="Tangrot J."/>
            <person name="Rosling A."/>
        </authorList>
    </citation>
    <scope>NUCLEOTIDE SEQUENCE</scope>
    <source>
        <strain evidence="1">IA702</strain>
    </source>
</reference>
<dbReference type="Proteomes" id="UP000789572">
    <property type="component" value="Unassembled WGS sequence"/>
</dbReference>
<evidence type="ECO:0000313" key="2">
    <source>
        <dbReference type="Proteomes" id="UP000789572"/>
    </source>
</evidence>
<dbReference type="EMBL" id="CAJVPJ010002328">
    <property type="protein sequence ID" value="CAG8618608.1"/>
    <property type="molecule type" value="Genomic_DNA"/>
</dbReference>
<comment type="caution">
    <text evidence="1">The sequence shown here is derived from an EMBL/GenBank/DDBJ whole genome shotgun (WGS) entry which is preliminary data.</text>
</comment>
<gene>
    <name evidence="1" type="ORF">POCULU_LOCUS8307</name>
</gene>
<dbReference type="AlphaFoldDB" id="A0A9N9GQJ3"/>
<evidence type="ECO:0000313" key="1">
    <source>
        <dbReference type="EMBL" id="CAG8618608.1"/>
    </source>
</evidence>
<name>A0A9N9GQJ3_9GLOM</name>
<sequence length="168" mass="19267">MDSQTFNISTKKDIAYFNRPADEWCSKKIATQGTTITYRLDRGQLFKEVELPPPAQKLLDEFEETHKDLGTDFSPSDMDGIDMEYRTIVGIMGLSKNLRTLALYSECLERFSKIWTLYLMTVMINDIPEMSVWPTAFPVSQDTSVTSFLQMKYITKTATIFQKKSAGM</sequence>